<name>A0AB34J8N4_PRYPA</name>
<organism evidence="9 10">
    <name type="scientific">Prymnesium parvum</name>
    <name type="common">Toxic golden alga</name>
    <dbReference type="NCBI Taxonomy" id="97485"/>
    <lineage>
        <taxon>Eukaryota</taxon>
        <taxon>Haptista</taxon>
        <taxon>Haptophyta</taxon>
        <taxon>Prymnesiophyceae</taxon>
        <taxon>Prymnesiales</taxon>
        <taxon>Prymnesiaceae</taxon>
        <taxon>Prymnesium</taxon>
    </lineage>
</organism>
<comment type="caution">
    <text evidence="9">The sequence shown here is derived from an EMBL/GenBank/DDBJ whole genome shotgun (WGS) entry which is preliminary data.</text>
</comment>
<feature type="domain" description="Thioredoxin" evidence="8">
    <location>
        <begin position="15"/>
        <end position="129"/>
    </location>
</feature>
<dbReference type="InterPro" id="IPR017937">
    <property type="entry name" value="Thioredoxin_CS"/>
</dbReference>
<dbReference type="Pfam" id="PF13848">
    <property type="entry name" value="Thioredoxin_6"/>
    <property type="match status" value="1"/>
</dbReference>
<dbReference type="GO" id="GO:0005789">
    <property type="term" value="C:endoplasmic reticulum membrane"/>
    <property type="evidence" value="ECO:0007669"/>
    <property type="project" value="UniProtKB-SubCell"/>
</dbReference>
<feature type="signal peptide" evidence="7">
    <location>
        <begin position="1"/>
        <end position="21"/>
    </location>
</feature>
<gene>
    <name evidence="9" type="ORF">AB1Y20_003770</name>
</gene>
<feature type="chain" id="PRO_5044225275" description="Thioredoxin domain-containing protein" evidence="7">
    <location>
        <begin position="22"/>
        <end position="447"/>
    </location>
</feature>
<dbReference type="InterPro" id="IPR036249">
    <property type="entry name" value="Thioredoxin-like_sf"/>
</dbReference>
<dbReference type="AlphaFoldDB" id="A0AB34J8N4"/>
<keyword evidence="3 6" id="KW-1133">Transmembrane helix</keyword>
<evidence type="ECO:0000259" key="8">
    <source>
        <dbReference type="PROSITE" id="PS51352"/>
    </source>
</evidence>
<dbReference type="CDD" id="cd02961">
    <property type="entry name" value="PDI_a_family"/>
    <property type="match status" value="1"/>
</dbReference>
<feature type="transmembrane region" description="Helical" evidence="6">
    <location>
        <begin position="400"/>
        <end position="420"/>
    </location>
</feature>
<comment type="function">
    <text evidence="5">Probable disulfide isomerase, which participates in the folding of proteins containing disulfide bonds. May act as a dithiol oxidase. Acts as a regulator of endoplasmic reticulum-mitochondria contact sites via its ability to regulate redox signals.</text>
</comment>
<dbReference type="SUPFAM" id="SSF52833">
    <property type="entry name" value="Thioredoxin-like"/>
    <property type="match status" value="1"/>
</dbReference>
<dbReference type="Proteomes" id="UP001515480">
    <property type="component" value="Unassembled WGS sequence"/>
</dbReference>
<dbReference type="PROSITE" id="PS51352">
    <property type="entry name" value="THIOREDOXIN_2"/>
    <property type="match status" value="1"/>
</dbReference>
<dbReference type="Pfam" id="PF00085">
    <property type="entry name" value="Thioredoxin"/>
    <property type="match status" value="1"/>
</dbReference>
<dbReference type="InterPro" id="IPR052250">
    <property type="entry name" value="PDI_TMX3"/>
</dbReference>
<keyword evidence="10" id="KW-1185">Reference proteome</keyword>
<reference evidence="9 10" key="1">
    <citation type="journal article" date="2024" name="Science">
        <title>Giant polyketide synthase enzymes in the biosynthesis of giant marine polyether toxins.</title>
        <authorList>
            <person name="Fallon T.R."/>
            <person name="Shende V.V."/>
            <person name="Wierzbicki I.H."/>
            <person name="Pendleton A.L."/>
            <person name="Watervoot N.F."/>
            <person name="Auber R.P."/>
            <person name="Gonzalez D.J."/>
            <person name="Wisecaver J.H."/>
            <person name="Moore B.S."/>
        </authorList>
    </citation>
    <scope>NUCLEOTIDE SEQUENCE [LARGE SCALE GENOMIC DNA]</scope>
    <source>
        <strain evidence="9 10">12B1</strain>
    </source>
</reference>
<sequence length="447" mass="50215">MATAHVRFLFVALPLLAQTEASGVTVLTTQAFNQAVLARPNDLWLVYFYAPWCGHCKRLSPIFEEVAAAPEVKHIRFGKVDATIEKALSSHYNVTGFPTIAVMHEGRTWEHKGARSRDGLLALLTRMQEPPVKELRTEEDLQSLQSSATGGVAFVLGVSSSPHPIKNMFLEVARTRQHIDRFGISADDKVLSTISPSSPPYVAKVAHREDAIILPSMDVSADKMVEWVMDNRFPQCSMLDRHNFFDVSAAGKPLVTLFLDPASFCQGEKVDCESRELLEDDTNAGVGAAMRALARELEPQKQMRFGIIDGRKWRDFAEDHLISVETMPRLLVIDHKAKTFQVDSPGDAATSETMRAFLGRVRNGEVRVEYEDYRGMPDRWWRKAVSWIPAIGILDFLPRYTFSFIALCTVCYLVYVLMMFEPMNDGYDLELDERPGAPVPRKSSKAD</sequence>
<evidence type="ECO:0000256" key="3">
    <source>
        <dbReference type="ARBA" id="ARBA00022989"/>
    </source>
</evidence>
<accession>A0AB34J8N4</accession>
<evidence type="ECO:0000256" key="4">
    <source>
        <dbReference type="ARBA" id="ARBA00023136"/>
    </source>
</evidence>
<evidence type="ECO:0000256" key="5">
    <source>
        <dbReference type="ARBA" id="ARBA00045246"/>
    </source>
</evidence>
<protein>
    <recommendedName>
        <fullName evidence="8">Thioredoxin domain-containing protein</fullName>
    </recommendedName>
</protein>
<dbReference type="PANTHER" id="PTHR46426:SF1">
    <property type="entry name" value="PROTEIN DISULFIDE-ISOMERASE TMX3"/>
    <property type="match status" value="1"/>
</dbReference>
<comment type="subcellular location">
    <subcellularLocation>
        <location evidence="1">Endoplasmic reticulum membrane</location>
        <topology evidence="1">Single-pass membrane protein</topology>
    </subcellularLocation>
</comment>
<dbReference type="Gene3D" id="3.40.30.10">
    <property type="entry name" value="Glutaredoxin"/>
    <property type="match status" value="3"/>
</dbReference>
<keyword evidence="7" id="KW-0732">Signal</keyword>
<dbReference type="InterPro" id="IPR013766">
    <property type="entry name" value="Thioredoxin_domain"/>
</dbReference>
<evidence type="ECO:0000256" key="7">
    <source>
        <dbReference type="SAM" id="SignalP"/>
    </source>
</evidence>
<dbReference type="PANTHER" id="PTHR46426">
    <property type="entry name" value="PROTEIN DISULFIDE-ISOMERASE TMX3"/>
    <property type="match status" value="1"/>
</dbReference>
<evidence type="ECO:0000256" key="2">
    <source>
        <dbReference type="ARBA" id="ARBA00022692"/>
    </source>
</evidence>
<evidence type="ECO:0000256" key="1">
    <source>
        <dbReference type="ARBA" id="ARBA00004389"/>
    </source>
</evidence>
<evidence type="ECO:0000313" key="9">
    <source>
        <dbReference type="EMBL" id="KAL1514682.1"/>
    </source>
</evidence>
<evidence type="ECO:0000256" key="6">
    <source>
        <dbReference type="SAM" id="Phobius"/>
    </source>
</evidence>
<dbReference type="EMBL" id="JBGBPQ010000012">
    <property type="protein sequence ID" value="KAL1514682.1"/>
    <property type="molecule type" value="Genomic_DNA"/>
</dbReference>
<evidence type="ECO:0000313" key="10">
    <source>
        <dbReference type="Proteomes" id="UP001515480"/>
    </source>
</evidence>
<proteinExistence type="predicted"/>
<keyword evidence="2 6" id="KW-0812">Transmembrane</keyword>
<dbReference type="PROSITE" id="PS00194">
    <property type="entry name" value="THIOREDOXIN_1"/>
    <property type="match status" value="1"/>
</dbReference>
<keyword evidence="4 6" id="KW-0472">Membrane</keyword>